<evidence type="ECO:0000256" key="4">
    <source>
        <dbReference type="ARBA" id="ARBA00018370"/>
    </source>
</evidence>
<organism evidence="10 11">
    <name type="scientific">Antarcticimicrobium sediminis</name>
    <dbReference type="NCBI Taxonomy" id="2546227"/>
    <lineage>
        <taxon>Bacteria</taxon>
        <taxon>Pseudomonadati</taxon>
        <taxon>Pseudomonadota</taxon>
        <taxon>Alphaproteobacteria</taxon>
        <taxon>Rhodobacterales</taxon>
        <taxon>Paracoccaceae</taxon>
        <taxon>Antarcticimicrobium</taxon>
    </lineage>
</organism>
<dbReference type="InterPro" id="IPR046357">
    <property type="entry name" value="PPIase_dom_sf"/>
</dbReference>
<dbReference type="Gene3D" id="3.10.50.40">
    <property type="match status" value="1"/>
</dbReference>
<evidence type="ECO:0000256" key="7">
    <source>
        <dbReference type="ARBA" id="ARBA00031484"/>
    </source>
</evidence>
<dbReference type="InterPro" id="IPR000297">
    <property type="entry name" value="PPIase_PpiC"/>
</dbReference>
<accession>A0A4R5ESZ2</accession>
<evidence type="ECO:0000256" key="8">
    <source>
        <dbReference type="PROSITE-ProRule" id="PRU00278"/>
    </source>
</evidence>
<comment type="catalytic activity">
    <reaction evidence="1">
        <text>[protein]-peptidylproline (omega=180) = [protein]-peptidylproline (omega=0)</text>
        <dbReference type="Rhea" id="RHEA:16237"/>
        <dbReference type="Rhea" id="RHEA-COMP:10747"/>
        <dbReference type="Rhea" id="RHEA-COMP:10748"/>
        <dbReference type="ChEBI" id="CHEBI:83833"/>
        <dbReference type="ChEBI" id="CHEBI:83834"/>
        <dbReference type="EC" id="5.2.1.8"/>
    </reaction>
</comment>
<dbReference type="RefSeq" id="WP_132829144.1">
    <property type="nucleotide sequence ID" value="NZ_SMFP01000006.1"/>
</dbReference>
<comment type="caution">
    <text evidence="10">The sequence shown here is derived from an EMBL/GenBank/DDBJ whole genome shotgun (WGS) entry which is preliminary data.</text>
</comment>
<dbReference type="OrthoDB" id="196786at2"/>
<evidence type="ECO:0000256" key="3">
    <source>
        <dbReference type="ARBA" id="ARBA00013194"/>
    </source>
</evidence>
<dbReference type="PANTHER" id="PTHR47245">
    <property type="entry name" value="PEPTIDYLPROLYL ISOMERASE"/>
    <property type="match status" value="1"/>
</dbReference>
<dbReference type="EC" id="5.2.1.8" evidence="3"/>
<evidence type="ECO:0000256" key="6">
    <source>
        <dbReference type="ARBA" id="ARBA00030642"/>
    </source>
</evidence>
<dbReference type="EMBL" id="SMFP01000006">
    <property type="protein sequence ID" value="TDE37894.1"/>
    <property type="molecule type" value="Genomic_DNA"/>
</dbReference>
<evidence type="ECO:0000259" key="9">
    <source>
        <dbReference type="PROSITE" id="PS50198"/>
    </source>
</evidence>
<dbReference type="AlphaFoldDB" id="A0A4R5ESZ2"/>
<evidence type="ECO:0000256" key="5">
    <source>
        <dbReference type="ARBA" id="ARBA00023110"/>
    </source>
</evidence>
<dbReference type="InterPro" id="IPR050245">
    <property type="entry name" value="PrsA_foldase"/>
</dbReference>
<dbReference type="InterPro" id="IPR027304">
    <property type="entry name" value="Trigger_fact/SurA_dom_sf"/>
</dbReference>
<keyword evidence="5 8" id="KW-0697">Rotamase</keyword>
<evidence type="ECO:0000256" key="1">
    <source>
        <dbReference type="ARBA" id="ARBA00000971"/>
    </source>
</evidence>
<evidence type="ECO:0000256" key="2">
    <source>
        <dbReference type="ARBA" id="ARBA00007656"/>
    </source>
</evidence>
<sequence>MTNPLFPEITINGTTLSAADIAAEAQNHPAPAGKPGLAWRRAARALVIRQVLLDEAERLGLTPPPEELSPDKWETPEEAQIRELLAQNVQPAPVSEEALHQIYQRNPGAYRAPSLYQPAHILFAAAPEDKKVRAAAKLRGEAVLKDLRATPGQFATLVRKESACSSRDTDGQLGQLSSGDTVPEFEAAMDAAPVGAIYETLVETRYGYHILRVDERATGEILPFDAVRPRLSEACEKANWARAANAYLSGLLDRTEITGIDLAAVA</sequence>
<keyword evidence="11" id="KW-1185">Reference proteome</keyword>
<feature type="domain" description="PpiC" evidence="9">
    <location>
        <begin position="113"/>
        <end position="215"/>
    </location>
</feature>
<evidence type="ECO:0000313" key="11">
    <source>
        <dbReference type="Proteomes" id="UP000294662"/>
    </source>
</evidence>
<dbReference type="SUPFAM" id="SSF109998">
    <property type="entry name" value="Triger factor/SurA peptide-binding domain-like"/>
    <property type="match status" value="1"/>
</dbReference>
<keyword evidence="8" id="KW-0413">Isomerase</keyword>
<gene>
    <name evidence="10" type="ORF">E1B25_10725</name>
</gene>
<dbReference type="PANTHER" id="PTHR47245:SF2">
    <property type="entry name" value="PEPTIDYL-PROLYL CIS-TRANS ISOMERASE HP_0175-RELATED"/>
    <property type="match status" value="1"/>
</dbReference>
<dbReference type="GO" id="GO:0003755">
    <property type="term" value="F:peptidyl-prolyl cis-trans isomerase activity"/>
    <property type="evidence" value="ECO:0007669"/>
    <property type="project" value="UniProtKB-KW"/>
</dbReference>
<evidence type="ECO:0000313" key="10">
    <source>
        <dbReference type="EMBL" id="TDE37894.1"/>
    </source>
</evidence>
<dbReference type="SUPFAM" id="SSF54534">
    <property type="entry name" value="FKBP-like"/>
    <property type="match status" value="1"/>
</dbReference>
<proteinExistence type="inferred from homology"/>
<protein>
    <recommendedName>
        <fullName evidence="4">Parvulin-like PPIase</fullName>
        <ecNumber evidence="3">5.2.1.8</ecNumber>
    </recommendedName>
    <alternativeName>
        <fullName evidence="6">Peptidyl-prolyl cis-trans isomerase plp</fullName>
    </alternativeName>
    <alternativeName>
        <fullName evidence="7">Rotamase plp</fullName>
    </alternativeName>
</protein>
<dbReference type="Proteomes" id="UP000294662">
    <property type="component" value="Unassembled WGS sequence"/>
</dbReference>
<comment type="similarity">
    <text evidence="2">Belongs to the PpiC/parvulin rotamase family.</text>
</comment>
<dbReference type="Pfam" id="PF00639">
    <property type="entry name" value="Rotamase"/>
    <property type="match status" value="1"/>
</dbReference>
<dbReference type="PROSITE" id="PS50198">
    <property type="entry name" value="PPIC_PPIASE_2"/>
    <property type="match status" value="1"/>
</dbReference>
<reference evidence="10 11" key="1">
    <citation type="submission" date="2019-03" db="EMBL/GenBank/DDBJ databases">
        <authorList>
            <person name="Zhang S."/>
        </authorList>
    </citation>
    <scope>NUCLEOTIDE SEQUENCE [LARGE SCALE GENOMIC DNA]</scope>
    <source>
        <strain evidence="10 11">S4J41</strain>
    </source>
</reference>
<name>A0A4R5ESZ2_9RHOB</name>